<dbReference type="Proteomes" id="UP001151529">
    <property type="component" value="Chromosome 18"/>
</dbReference>
<protein>
    <submittedName>
        <fullName evidence="2">Uncharacterized protein</fullName>
    </submittedName>
</protein>
<proteinExistence type="predicted"/>
<reference evidence="2 3" key="1">
    <citation type="journal article" date="2023" name="Int. J. Mol. Sci.">
        <title>De Novo Assembly and Annotation of 11 Diverse Shrub Willow (Salix) Genomes Reveals Novel Gene Organization in Sex-Linked Regions.</title>
        <authorList>
            <person name="Hyden B."/>
            <person name="Feng K."/>
            <person name="Yates T.B."/>
            <person name="Jawdy S."/>
            <person name="Cereghino C."/>
            <person name="Smart L.B."/>
            <person name="Muchero W."/>
        </authorList>
    </citation>
    <scope>NUCLEOTIDE SEQUENCE [LARGE SCALE GENOMIC DNA]</scope>
    <source>
        <tissue evidence="2">Shoot tip</tissue>
    </source>
</reference>
<sequence>MDGENILPSSPTLIPVHTNLWRENLGSTEVENVITLMLIPVALLGRTSIKVLSSTGKKEIHLVDRGEHRDRPRRDRNSPPTMEKLREPHLQAVMTDLLVENKLISENELNQSTGWEYVDRLRHDNQVE</sequence>
<evidence type="ECO:0000313" key="2">
    <source>
        <dbReference type="EMBL" id="KAJ6673281.1"/>
    </source>
</evidence>
<feature type="region of interest" description="Disordered" evidence="1">
    <location>
        <begin position="60"/>
        <end position="88"/>
    </location>
</feature>
<organism evidence="2 3">
    <name type="scientific">Salix viminalis</name>
    <name type="common">Common osier</name>
    <name type="synonym">Basket willow</name>
    <dbReference type="NCBI Taxonomy" id="40686"/>
    <lineage>
        <taxon>Eukaryota</taxon>
        <taxon>Viridiplantae</taxon>
        <taxon>Streptophyta</taxon>
        <taxon>Embryophyta</taxon>
        <taxon>Tracheophyta</taxon>
        <taxon>Spermatophyta</taxon>
        <taxon>Magnoliopsida</taxon>
        <taxon>eudicotyledons</taxon>
        <taxon>Gunneridae</taxon>
        <taxon>Pentapetalae</taxon>
        <taxon>rosids</taxon>
        <taxon>fabids</taxon>
        <taxon>Malpighiales</taxon>
        <taxon>Salicaceae</taxon>
        <taxon>Saliceae</taxon>
        <taxon>Salix</taxon>
    </lineage>
</organism>
<gene>
    <name evidence="2" type="ORF">OIU85_012290</name>
</gene>
<comment type="caution">
    <text evidence="2">The sequence shown here is derived from an EMBL/GenBank/DDBJ whole genome shotgun (WGS) entry which is preliminary data.</text>
</comment>
<keyword evidence="3" id="KW-1185">Reference proteome</keyword>
<accession>A0A9Q0NNZ8</accession>
<dbReference type="EMBL" id="JAPFFL010000017">
    <property type="protein sequence ID" value="KAJ6673281.1"/>
    <property type="molecule type" value="Genomic_DNA"/>
</dbReference>
<dbReference type="AlphaFoldDB" id="A0A9Q0NNZ8"/>
<evidence type="ECO:0000256" key="1">
    <source>
        <dbReference type="SAM" id="MobiDB-lite"/>
    </source>
</evidence>
<evidence type="ECO:0000313" key="3">
    <source>
        <dbReference type="Proteomes" id="UP001151529"/>
    </source>
</evidence>
<name>A0A9Q0NNZ8_SALVM</name>